<keyword evidence="1" id="KW-0812">Transmembrane</keyword>
<comment type="caution">
    <text evidence="2">The sequence shown here is derived from an EMBL/GenBank/DDBJ whole genome shotgun (WGS) entry which is preliminary data.</text>
</comment>
<dbReference type="EMBL" id="MVDD01000004">
    <property type="protein sequence ID" value="PKQ63792.1"/>
    <property type="molecule type" value="Genomic_DNA"/>
</dbReference>
<reference evidence="2 3" key="1">
    <citation type="journal article" date="2017" name="Front. Microbiol.">
        <title>Labilibaculum manganireducens gen. nov., sp. nov. and Labilibaculum filiforme sp. nov., Novel Bacteroidetes Isolated from Subsurface Sediments of the Baltic Sea.</title>
        <authorList>
            <person name="Vandieken V."/>
            <person name="Marshall I.P."/>
            <person name="Niemann H."/>
            <person name="Engelen B."/>
            <person name="Cypionka H."/>
        </authorList>
    </citation>
    <scope>NUCLEOTIDE SEQUENCE [LARGE SCALE GENOMIC DNA]</scope>
    <source>
        <strain evidence="2 3">59.16B</strain>
    </source>
</reference>
<feature type="transmembrane region" description="Helical" evidence="1">
    <location>
        <begin position="31"/>
        <end position="52"/>
    </location>
</feature>
<keyword evidence="1" id="KW-1133">Transmembrane helix</keyword>
<evidence type="ECO:0000313" key="2">
    <source>
        <dbReference type="EMBL" id="PKQ63792.1"/>
    </source>
</evidence>
<dbReference type="OrthoDB" id="1121876at2"/>
<keyword evidence="3" id="KW-1185">Reference proteome</keyword>
<proteinExistence type="predicted"/>
<keyword evidence="1" id="KW-0472">Membrane</keyword>
<feature type="transmembrane region" description="Helical" evidence="1">
    <location>
        <begin position="81"/>
        <end position="101"/>
    </location>
</feature>
<evidence type="ECO:0000313" key="3">
    <source>
        <dbReference type="Proteomes" id="UP000233535"/>
    </source>
</evidence>
<dbReference type="RefSeq" id="WP_101260734.1">
    <property type="nucleotide sequence ID" value="NZ_MVDD01000004.1"/>
</dbReference>
<dbReference type="Proteomes" id="UP000233535">
    <property type="component" value="Unassembled WGS sequence"/>
</dbReference>
<gene>
    <name evidence="2" type="ORF">BZG02_07125</name>
</gene>
<organism evidence="2 3">
    <name type="scientific">Labilibaculum filiforme</name>
    <dbReference type="NCBI Taxonomy" id="1940526"/>
    <lineage>
        <taxon>Bacteria</taxon>
        <taxon>Pseudomonadati</taxon>
        <taxon>Bacteroidota</taxon>
        <taxon>Bacteroidia</taxon>
        <taxon>Marinilabiliales</taxon>
        <taxon>Marinifilaceae</taxon>
        <taxon>Labilibaculum</taxon>
    </lineage>
</organism>
<protein>
    <submittedName>
        <fullName evidence="2">Uncharacterized protein</fullName>
    </submittedName>
</protein>
<evidence type="ECO:0000256" key="1">
    <source>
        <dbReference type="SAM" id="Phobius"/>
    </source>
</evidence>
<name>A0A2N3I0G3_9BACT</name>
<dbReference type="AlphaFoldDB" id="A0A2N3I0G3"/>
<sequence>MKTEFESWLKLAAGKFIKIYTGHKSIIRMKFLLVILRIFFAVLAIMSAFLIFGSNFIDINKIIGTNLGFVTIQKIATEYPMFLNVVFTISGVLSILNCWLLKMLWASNKHVTEFYYFWDKHIESGRKLLKENF</sequence>
<accession>A0A2N3I0G3</accession>